<protein>
    <submittedName>
        <fullName evidence="2">Uncharacterized protein</fullName>
    </submittedName>
</protein>
<keyword evidence="3" id="KW-1185">Reference proteome</keyword>
<gene>
    <name evidence="2" type="ORF">PUN28_006633</name>
</gene>
<evidence type="ECO:0000313" key="2">
    <source>
        <dbReference type="EMBL" id="KAL0124892.1"/>
    </source>
</evidence>
<dbReference type="AlphaFoldDB" id="A0AAW2GC34"/>
<dbReference type="EMBL" id="JADYXP020000005">
    <property type="protein sequence ID" value="KAL0124892.1"/>
    <property type="molecule type" value="Genomic_DNA"/>
</dbReference>
<sequence>MNRSLATSHVDQTVYGHFTDFTECFIRFYRQSCTDNRKKKKVRLLTGARIDIRRIRTRVTRALKSPLNRDAVDRGALYLRPPRSPAARSAFLRVARVANRGETRALPAHGFPAALYNTTPGTSALDAESHWTEPSTQCITARLVHLATYEHPARATESYDLGERDREELSLRVAFWPREEEKYGKKKKKEKKRKKKRRRRGRNGLL</sequence>
<feature type="region of interest" description="Disordered" evidence="1">
    <location>
        <begin position="181"/>
        <end position="206"/>
    </location>
</feature>
<evidence type="ECO:0000256" key="1">
    <source>
        <dbReference type="SAM" id="MobiDB-lite"/>
    </source>
</evidence>
<dbReference type="Proteomes" id="UP001430953">
    <property type="component" value="Unassembled WGS sequence"/>
</dbReference>
<comment type="caution">
    <text evidence="2">The sequence shown here is derived from an EMBL/GenBank/DDBJ whole genome shotgun (WGS) entry which is preliminary data.</text>
</comment>
<reference evidence="2 3" key="1">
    <citation type="submission" date="2023-03" db="EMBL/GenBank/DDBJ databases">
        <title>High recombination rates correlate with genetic variation in Cardiocondyla obscurior ants.</title>
        <authorList>
            <person name="Errbii M."/>
        </authorList>
    </citation>
    <scope>NUCLEOTIDE SEQUENCE [LARGE SCALE GENOMIC DNA]</scope>
    <source>
        <strain evidence="2">Alpha-2009</strain>
        <tissue evidence="2">Whole body</tissue>
    </source>
</reference>
<accession>A0AAW2GC34</accession>
<organism evidence="2 3">
    <name type="scientific">Cardiocondyla obscurior</name>
    <dbReference type="NCBI Taxonomy" id="286306"/>
    <lineage>
        <taxon>Eukaryota</taxon>
        <taxon>Metazoa</taxon>
        <taxon>Ecdysozoa</taxon>
        <taxon>Arthropoda</taxon>
        <taxon>Hexapoda</taxon>
        <taxon>Insecta</taxon>
        <taxon>Pterygota</taxon>
        <taxon>Neoptera</taxon>
        <taxon>Endopterygota</taxon>
        <taxon>Hymenoptera</taxon>
        <taxon>Apocrita</taxon>
        <taxon>Aculeata</taxon>
        <taxon>Formicoidea</taxon>
        <taxon>Formicidae</taxon>
        <taxon>Myrmicinae</taxon>
        <taxon>Cardiocondyla</taxon>
    </lineage>
</organism>
<feature type="compositionally biased region" description="Basic residues" evidence="1">
    <location>
        <begin position="184"/>
        <end position="206"/>
    </location>
</feature>
<proteinExistence type="predicted"/>
<evidence type="ECO:0000313" key="3">
    <source>
        <dbReference type="Proteomes" id="UP001430953"/>
    </source>
</evidence>
<name>A0AAW2GC34_9HYME</name>